<dbReference type="EMBL" id="CASHSV030000311">
    <property type="protein sequence ID" value="CAJ2658520.1"/>
    <property type="molecule type" value="Genomic_DNA"/>
</dbReference>
<organism evidence="1 2">
    <name type="scientific">Trifolium pratense</name>
    <name type="common">Red clover</name>
    <dbReference type="NCBI Taxonomy" id="57577"/>
    <lineage>
        <taxon>Eukaryota</taxon>
        <taxon>Viridiplantae</taxon>
        <taxon>Streptophyta</taxon>
        <taxon>Embryophyta</taxon>
        <taxon>Tracheophyta</taxon>
        <taxon>Spermatophyta</taxon>
        <taxon>Magnoliopsida</taxon>
        <taxon>eudicotyledons</taxon>
        <taxon>Gunneridae</taxon>
        <taxon>Pentapetalae</taxon>
        <taxon>rosids</taxon>
        <taxon>fabids</taxon>
        <taxon>Fabales</taxon>
        <taxon>Fabaceae</taxon>
        <taxon>Papilionoideae</taxon>
        <taxon>50 kb inversion clade</taxon>
        <taxon>NPAAA clade</taxon>
        <taxon>Hologalegina</taxon>
        <taxon>IRL clade</taxon>
        <taxon>Trifolieae</taxon>
        <taxon>Trifolium</taxon>
    </lineage>
</organism>
<keyword evidence="2" id="KW-1185">Reference proteome</keyword>
<accession>A0ACB0KP51</accession>
<proteinExistence type="predicted"/>
<name>A0ACB0KP51_TRIPR</name>
<reference evidence="1" key="1">
    <citation type="submission" date="2023-10" db="EMBL/GenBank/DDBJ databases">
        <authorList>
            <person name="Rodriguez Cubillos JULIANA M."/>
            <person name="De Vega J."/>
        </authorList>
    </citation>
    <scope>NUCLEOTIDE SEQUENCE</scope>
</reference>
<sequence length="453" mass="51824">MKGNAPMKGIYTIFEDPVYCNGYLYAGMETFFGFIIVVIEKLQPNGFSINCTHDPMLKHEPSSHACEEVISCSIGSNNVLFRITILHAQNKVTAVFVYKFDCSQRVWEKVENIKDKVFFISSLDPAFACQTINPEIEGGRIYIALRNCNYFYIYNIEEKSIATSPPFSNLPENLCNVVYLMDGGDKVHKYALPLDVVEVIAKHIKNVLDYLQFRASNKLFRLSAPQIQWRSYSSMSMSRFNDISMCPLFVFSEKNSVFTFVHPKHGLDYKNFINFPQGERWNLDSEICCSKEGWLFLVAVNTGFQVFFNPFTKEVLPLPLENKVIWNIRCFGMSDSPTSSECVIVELVYKDLSFISKPIATSYINFLERDYINLTFESRKFPPYNTNPAFHNGSFYFLSITGKLAVIEVIRGNIRWKVLEGLQSPCSTCFNNFLVECVLGHHEGAAGDHPHWA</sequence>
<dbReference type="Proteomes" id="UP001177021">
    <property type="component" value="Unassembled WGS sequence"/>
</dbReference>
<gene>
    <name evidence="1" type="ORF">MILVUS5_LOCUS24886</name>
</gene>
<protein>
    <submittedName>
        <fullName evidence="1">Uncharacterized protein</fullName>
    </submittedName>
</protein>
<evidence type="ECO:0000313" key="2">
    <source>
        <dbReference type="Proteomes" id="UP001177021"/>
    </source>
</evidence>
<evidence type="ECO:0000313" key="1">
    <source>
        <dbReference type="EMBL" id="CAJ2658520.1"/>
    </source>
</evidence>
<comment type="caution">
    <text evidence="1">The sequence shown here is derived from an EMBL/GenBank/DDBJ whole genome shotgun (WGS) entry which is preliminary data.</text>
</comment>